<dbReference type="AlphaFoldDB" id="A0A646KR80"/>
<comment type="caution">
    <text evidence="2">The sequence shown here is derived from an EMBL/GenBank/DDBJ whole genome shotgun (WGS) entry which is preliminary data.</text>
</comment>
<feature type="compositionally biased region" description="Basic and acidic residues" evidence="1">
    <location>
        <begin position="11"/>
        <end position="25"/>
    </location>
</feature>
<accession>A0A646KR80</accession>
<gene>
    <name evidence="2" type="ORF">FF041_32720</name>
</gene>
<evidence type="ECO:0000313" key="3">
    <source>
        <dbReference type="Proteomes" id="UP000419138"/>
    </source>
</evidence>
<name>A0A646KR80_STRJU</name>
<protein>
    <submittedName>
        <fullName evidence="2">Uncharacterized protein</fullName>
    </submittedName>
</protein>
<evidence type="ECO:0000313" key="2">
    <source>
        <dbReference type="EMBL" id="MQT04745.1"/>
    </source>
</evidence>
<feature type="compositionally biased region" description="Polar residues" evidence="1">
    <location>
        <begin position="88"/>
        <end position="98"/>
    </location>
</feature>
<proteinExistence type="predicted"/>
<dbReference type="EMBL" id="VCLA01000193">
    <property type="protein sequence ID" value="MQT04745.1"/>
    <property type="molecule type" value="Genomic_DNA"/>
</dbReference>
<sequence>MPAVEPSTEVLARDRTAAPRHDGPARARGYRAGAGRAAAIRRHVLEMPAPVVAGAFGYHQVTTAKPAAQAGAPGVDTPPGTACRHHQAGSQEELTTVE</sequence>
<evidence type="ECO:0000256" key="1">
    <source>
        <dbReference type="SAM" id="MobiDB-lite"/>
    </source>
</evidence>
<reference evidence="2 3" key="1">
    <citation type="submission" date="2019-05" db="EMBL/GenBank/DDBJ databases">
        <title>Comparative genomics and metabolomics analyses of clavulanic acid producing Streptomyces species provides insight into specialized metabolism and evolution of beta-lactam biosynthetic gene clusters.</title>
        <authorList>
            <person name="Moore M.A."/>
            <person name="Cruz-Morales P."/>
            <person name="Barona Gomez F."/>
            <person name="Kapil T."/>
        </authorList>
    </citation>
    <scope>NUCLEOTIDE SEQUENCE [LARGE SCALE GENOMIC DNA]</scope>
    <source>
        <strain evidence="2 3">NRRL 5741</strain>
    </source>
</reference>
<organism evidence="2 3">
    <name type="scientific">Streptomyces jumonjinensis</name>
    <dbReference type="NCBI Taxonomy" id="1945"/>
    <lineage>
        <taxon>Bacteria</taxon>
        <taxon>Bacillati</taxon>
        <taxon>Actinomycetota</taxon>
        <taxon>Actinomycetes</taxon>
        <taxon>Kitasatosporales</taxon>
        <taxon>Streptomycetaceae</taxon>
        <taxon>Streptomyces</taxon>
    </lineage>
</organism>
<keyword evidence="3" id="KW-1185">Reference proteome</keyword>
<feature type="region of interest" description="Disordered" evidence="1">
    <location>
        <begin position="1"/>
        <end position="33"/>
    </location>
</feature>
<feature type="region of interest" description="Disordered" evidence="1">
    <location>
        <begin position="65"/>
        <end position="98"/>
    </location>
</feature>
<dbReference type="Proteomes" id="UP000419138">
    <property type="component" value="Unassembled WGS sequence"/>
</dbReference>